<feature type="domain" description="Glycoside hydrolase family 3 N-terminal" evidence="4">
    <location>
        <begin position="33"/>
        <end position="321"/>
    </location>
</feature>
<dbReference type="InterPro" id="IPR036962">
    <property type="entry name" value="Glyco_hydro_3_N_sf"/>
</dbReference>
<gene>
    <name evidence="5" type="ORF">GCM10009838_57610</name>
</gene>
<evidence type="ECO:0000313" key="5">
    <source>
        <dbReference type="EMBL" id="GAA1987330.1"/>
    </source>
</evidence>
<dbReference type="Pfam" id="PF00933">
    <property type="entry name" value="Glyco_hydro_3"/>
    <property type="match status" value="1"/>
</dbReference>
<comment type="similarity">
    <text evidence="1">Belongs to the glycosyl hydrolase 3 family.</text>
</comment>
<dbReference type="PRINTS" id="PR00133">
    <property type="entry name" value="GLHYDRLASE3"/>
</dbReference>
<evidence type="ECO:0000256" key="1">
    <source>
        <dbReference type="ARBA" id="ARBA00005336"/>
    </source>
</evidence>
<name>A0ABN2SIQ6_9ACTN</name>
<keyword evidence="6" id="KW-1185">Reference proteome</keyword>
<proteinExistence type="inferred from homology"/>
<reference evidence="5 6" key="1">
    <citation type="journal article" date="2019" name="Int. J. Syst. Evol. Microbiol.">
        <title>The Global Catalogue of Microorganisms (GCM) 10K type strain sequencing project: providing services to taxonomists for standard genome sequencing and annotation.</title>
        <authorList>
            <consortium name="The Broad Institute Genomics Platform"/>
            <consortium name="The Broad Institute Genome Sequencing Center for Infectious Disease"/>
            <person name="Wu L."/>
            <person name="Ma J."/>
        </authorList>
    </citation>
    <scope>NUCLEOTIDE SEQUENCE [LARGE SCALE GENOMIC DNA]</scope>
    <source>
        <strain evidence="5 6">JCM 16013</strain>
    </source>
</reference>
<keyword evidence="2 5" id="KW-0378">Hydrolase</keyword>
<dbReference type="PANTHER" id="PTHR30480:SF16">
    <property type="entry name" value="GLYCOSIDE HYDROLASE FAMILY 3 DOMAIN PROTEIN"/>
    <property type="match status" value="1"/>
</dbReference>
<protein>
    <submittedName>
        <fullName evidence="5">Glycoside hydrolase family 3 protein</fullName>
    </submittedName>
</protein>
<organism evidence="5 6">
    <name type="scientific">Catenulispora subtropica</name>
    <dbReference type="NCBI Taxonomy" id="450798"/>
    <lineage>
        <taxon>Bacteria</taxon>
        <taxon>Bacillati</taxon>
        <taxon>Actinomycetota</taxon>
        <taxon>Actinomycetes</taxon>
        <taxon>Catenulisporales</taxon>
        <taxon>Catenulisporaceae</taxon>
        <taxon>Catenulispora</taxon>
    </lineage>
</organism>
<keyword evidence="3" id="KW-0326">Glycosidase</keyword>
<dbReference type="GO" id="GO:0016787">
    <property type="term" value="F:hydrolase activity"/>
    <property type="evidence" value="ECO:0007669"/>
    <property type="project" value="UniProtKB-KW"/>
</dbReference>
<sequence length="498" mass="51892">MNTDLERRADATVFPGFSGTAVPDWLRRRIAEGVRGVVLYHDNMAGPEALARLTAGLRAERADLLIALDEEGGDVTRLHLAEGSPWPGNLALGAAGDPELTREVAHSIGTTLAGLGVNVDLAPVVDVNTAAGNPVIGTRSFGAEPESVAAHGAAYVRGLQATGVAGCAKHFPGHGSTVVDSHHDLPVVAEDREAFEAVALPPFRAAIEAGVAAVMTAHIRLPAYDDVPATISRAVLTGLLREQLGFDGLVITDSLEMHAVCDRYGIAGTAVRALAAGADALCVGTHRGEARARMLREEITAAVRRGELTEERLTQAARRVEVLAERFAPGRSSGSIDGAPDRSSLTAARRALTSADLVPLTAPPLVIELHDEPTPAIGATAWGLGALLADRLSGTTVVHTDADAVPPPDPNRPLLLVVRDLHRRPRTAAVVADLLAARPDAVLVEMGLPRYRPPQGTAFLATRGASRVSALAAVEVLTGRRGPAPVSTAGPAARRERG</sequence>
<comment type="caution">
    <text evidence="5">The sequence shown here is derived from an EMBL/GenBank/DDBJ whole genome shotgun (WGS) entry which is preliminary data.</text>
</comment>
<dbReference type="InterPro" id="IPR001764">
    <property type="entry name" value="Glyco_hydro_3_N"/>
</dbReference>
<evidence type="ECO:0000259" key="4">
    <source>
        <dbReference type="Pfam" id="PF00933"/>
    </source>
</evidence>
<dbReference type="RefSeq" id="WP_344660270.1">
    <property type="nucleotide sequence ID" value="NZ_BAAAQM010000038.1"/>
</dbReference>
<evidence type="ECO:0000256" key="2">
    <source>
        <dbReference type="ARBA" id="ARBA00022801"/>
    </source>
</evidence>
<dbReference type="InterPro" id="IPR017853">
    <property type="entry name" value="GH"/>
</dbReference>
<dbReference type="SUPFAM" id="SSF51445">
    <property type="entry name" value="(Trans)glycosidases"/>
    <property type="match status" value="1"/>
</dbReference>
<dbReference type="Gene3D" id="3.20.20.300">
    <property type="entry name" value="Glycoside hydrolase, family 3, N-terminal domain"/>
    <property type="match status" value="1"/>
</dbReference>
<dbReference type="Proteomes" id="UP001499854">
    <property type="component" value="Unassembled WGS sequence"/>
</dbReference>
<dbReference type="InterPro" id="IPR050226">
    <property type="entry name" value="NagZ_Beta-hexosaminidase"/>
</dbReference>
<dbReference type="PANTHER" id="PTHR30480">
    <property type="entry name" value="BETA-HEXOSAMINIDASE-RELATED"/>
    <property type="match status" value="1"/>
</dbReference>
<dbReference type="EMBL" id="BAAAQM010000038">
    <property type="protein sequence ID" value="GAA1987330.1"/>
    <property type="molecule type" value="Genomic_DNA"/>
</dbReference>
<evidence type="ECO:0000313" key="6">
    <source>
        <dbReference type="Proteomes" id="UP001499854"/>
    </source>
</evidence>
<evidence type="ECO:0000256" key="3">
    <source>
        <dbReference type="ARBA" id="ARBA00023295"/>
    </source>
</evidence>
<accession>A0ABN2SIQ6</accession>